<accession>A0ACB7IHZ1</accession>
<sequence>MLSEKVGMSLDIQVMASDAPIFGRSPDVHGRVVNGIVDLDLVKEWLQICGRHHKDACETVWWRDGDERLPESVRMVDVDALSIVPAPPSCRYIALSYVWGGVGEEYQSMQANIVHRMTPGGLDLGILPATITDAIELCRRLGERWLWIDALCIVQDDRTDVDVQIGVMELIYGTAFLTIFAAGGHNAHAGLPGLRERTRAKKQHMEMIQDVHLAVPLPTLGAVLTQSVWGTRGWTYQELMLSRRRLYFTEHQVYFECGQEVWCEDVLAESNRTPRSYHPLRYTGGGSFTTLKAPRGHTGNQLTSGYTSVIGQYTQRILTNETDTVNAVSALTNAFTKAFKLGGSVPSRAFRFGMALADLDHAVLWQPAQSVLLTRRNILGQAPWPSWSWAGWRGPVEYRVPWSTALGHPIVVESLVHSWYICEHGTLAKLDVRAIAGVGFPEEGSRKRYVPPSERTDPEQAPHASEGDLVFRTTAATFKAQRIDGVQVNEDARYEVFAILPAAGRIYLPRSTRSPSDLRLITLSRCNAVAGLYDTQVYGDMYSGGCFLNVMAVQESEQRKLERIGIGIIFEQAWIEANPSEEQVCLG</sequence>
<dbReference type="EMBL" id="WQMT02000011">
    <property type="protein sequence ID" value="KAG9217585.1"/>
    <property type="molecule type" value="Genomic_DNA"/>
</dbReference>
<proteinExistence type="predicted"/>
<name>A0ACB7IHZ1_PLECO</name>
<keyword evidence="2" id="KW-1185">Reference proteome</keyword>
<dbReference type="Proteomes" id="UP000824881">
    <property type="component" value="Unassembled WGS sequence"/>
</dbReference>
<evidence type="ECO:0000313" key="2">
    <source>
        <dbReference type="Proteomes" id="UP000824881"/>
    </source>
</evidence>
<protein>
    <submittedName>
        <fullName evidence="1">Uncharacterized protein</fullName>
    </submittedName>
</protein>
<evidence type="ECO:0000313" key="1">
    <source>
        <dbReference type="EMBL" id="KAG9217585.1"/>
    </source>
</evidence>
<comment type="caution">
    <text evidence="1">The sequence shown here is derived from an EMBL/GenBank/DDBJ whole genome shotgun (WGS) entry which is preliminary data.</text>
</comment>
<gene>
    <name evidence="1" type="ORF">CCMSSC00406_0010102</name>
</gene>
<organism evidence="1 2">
    <name type="scientific">Pleurotus cornucopiae</name>
    <name type="common">Cornucopia mushroom</name>
    <dbReference type="NCBI Taxonomy" id="5321"/>
    <lineage>
        <taxon>Eukaryota</taxon>
        <taxon>Fungi</taxon>
        <taxon>Dikarya</taxon>
        <taxon>Basidiomycota</taxon>
        <taxon>Agaricomycotina</taxon>
        <taxon>Agaricomycetes</taxon>
        <taxon>Agaricomycetidae</taxon>
        <taxon>Agaricales</taxon>
        <taxon>Pleurotineae</taxon>
        <taxon>Pleurotaceae</taxon>
        <taxon>Pleurotus</taxon>
    </lineage>
</organism>
<reference evidence="1 2" key="1">
    <citation type="journal article" date="2021" name="Appl. Environ. Microbiol.">
        <title>Genetic linkage and physical mapping for an oyster mushroom Pleurotus cornucopiae and QTL analysis for the trait cap color.</title>
        <authorList>
            <person name="Zhang Y."/>
            <person name="Gao W."/>
            <person name="Sonnenberg A."/>
            <person name="Chen Q."/>
            <person name="Zhang J."/>
            <person name="Huang C."/>
        </authorList>
    </citation>
    <scope>NUCLEOTIDE SEQUENCE [LARGE SCALE GENOMIC DNA]</scope>
    <source>
        <strain evidence="1">CCMSSC00406</strain>
    </source>
</reference>